<name>A0ABU3V0Y2_9ACTN</name>
<accession>A0ABU3V0Y2</accession>
<dbReference type="Proteomes" id="UP001257627">
    <property type="component" value="Unassembled WGS sequence"/>
</dbReference>
<evidence type="ECO:0000313" key="1">
    <source>
        <dbReference type="EMBL" id="MDU8999822.1"/>
    </source>
</evidence>
<sequence>MFTVSFRGRLLRIPLLSAEAKPRAARKLARQRVVVRLEARHALETAALAAD</sequence>
<gene>
    <name evidence="1" type="ORF">PU648_47260</name>
</gene>
<dbReference type="EMBL" id="JARAKF010000001">
    <property type="protein sequence ID" value="MDU8999822.1"/>
    <property type="molecule type" value="Genomic_DNA"/>
</dbReference>
<reference evidence="1 2" key="1">
    <citation type="submission" date="2023-02" db="EMBL/GenBank/DDBJ databases">
        <authorList>
            <person name="Maleckis M."/>
        </authorList>
    </citation>
    <scope>NUCLEOTIDE SEQUENCE [LARGE SCALE GENOMIC DNA]</scope>
    <source>
        <strain evidence="1 2">P8-A2</strain>
    </source>
</reference>
<protein>
    <submittedName>
        <fullName evidence="1">Uncharacterized protein</fullName>
    </submittedName>
</protein>
<dbReference type="RefSeq" id="WP_164405932.1">
    <property type="nucleotide sequence ID" value="NZ_JAPEMK010000001.1"/>
</dbReference>
<evidence type="ECO:0000313" key="2">
    <source>
        <dbReference type="Proteomes" id="UP001257627"/>
    </source>
</evidence>
<keyword evidence="2" id="KW-1185">Reference proteome</keyword>
<organism evidence="1 2">
    <name type="scientific">Streptomyces mirabilis</name>
    <dbReference type="NCBI Taxonomy" id="68239"/>
    <lineage>
        <taxon>Bacteria</taxon>
        <taxon>Bacillati</taxon>
        <taxon>Actinomycetota</taxon>
        <taxon>Actinomycetes</taxon>
        <taxon>Kitasatosporales</taxon>
        <taxon>Streptomycetaceae</taxon>
        <taxon>Streptomyces</taxon>
    </lineage>
</organism>
<proteinExistence type="predicted"/>
<comment type="caution">
    <text evidence="1">The sequence shown here is derived from an EMBL/GenBank/DDBJ whole genome shotgun (WGS) entry which is preliminary data.</text>
</comment>